<evidence type="ECO:0000256" key="7">
    <source>
        <dbReference type="ARBA" id="ARBA00023136"/>
    </source>
</evidence>
<name>A0A4U1BID2_9GAMM</name>
<protein>
    <submittedName>
        <fullName evidence="9">TIGR01620 family protein</fullName>
    </submittedName>
</protein>
<keyword evidence="4" id="KW-0997">Cell inner membrane</keyword>
<keyword evidence="5 8" id="KW-0812">Transmembrane</keyword>
<sequence length="330" mass="36666">MSKIKGAQEFELDQSLELEETSTLLEQADSIEPPKSTPRPWLKWLGLSVLLLLATETIITLMDAWQRGPWLFALYGAAFGGAMVALFALVIREWRHLRQLKRREQLSTDLSDIAQSQQIGGLEPHLSQLRTTLPQSTEADWRTFESRSQPHHSDSERLHLLEVEVLAPLDEQAQRIIDKYSAQAALMLAASPLASLDMALMLWRNQRMVEELSRLYGIEPGYLGRVSLVRAMVRNLIYAGGSELMLDLGGQMLSVELSGKLSARVAQGLGAGLLTARLGYQALALTRPVAPSSPKPKLLTLQKRLLGELGQWSAQALKSQLKSGDLNKRL</sequence>
<gene>
    <name evidence="9" type="ORF">FCL42_18725</name>
</gene>
<accession>A0A4U1BID2</accession>
<keyword evidence="7 8" id="KW-0472">Membrane</keyword>
<evidence type="ECO:0000256" key="5">
    <source>
        <dbReference type="ARBA" id="ARBA00022692"/>
    </source>
</evidence>
<evidence type="ECO:0000256" key="8">
    <source>
        <dbReference type="SAM" id="Phobius"/>
    </source>
</evidence>
<reference evidence="9 10" key="1">
    <citation type="submission" date="2019-04" db="EMBL/GenBank/DDBJ databases">
        <authorList>
            <person name="Hwang J.C."/>
        </authorList>
    </citation>
    <scope>NUCLEOTIDE SEQUENCE [LARGE SCALE GENOMIC DNA]</scope>
    <source>
        <strain evidence="9 10">IMCC35002</strain>
    </source>
</reference>
<dbReference type="RefSeq" id="WP_136864964.1">
    <property type="nucleotide sequence ID" value="NZ_SWCJ01000020.1"/>
</dbReference>
<dbReference type="Proteomes" id="UP000305675">
    <property type="component" value="Unassembled WGS sequence"/>
</dbReference>
<dbReference type="GO" id="GO:0005886">
    <property type="term" value="C:plasma membrane"/>
    <property type="evidence" value="ECO:0007669"/>
    <property type="project" value="UniProtKB-SubCell"/>
</dbReference>
<keyword evidence="3" id="KW-1003">Cell membrane</keyword>
<feature type="transmembrane region" description="Helical" evidence="8">
    <location>
        <begin position="44"/>
        <end position="65"/>
    </location>
</feature>
<dbReference type="PANTHER" id="PTHR39342:SF1">
    <property type="entry name" value="UPF0283 MEMBRANE PROTEIN YCJF"/>
    <property type="match status" value="1"/>
</dbReference>
<dbReference type="OrthoDB" id="958025at2"/>
<proteinExistence type="inferred from homology"/>
<evidence type="ECO:0000256" key="2">
    <source>
        <dbReference type="ARBA" id="ARBA00008255"/>
    </source>
</evidence>
<organism evidence="9 10">
    <name type="scientific">Ferrimonas aestuarii</name>
    <dbReference type="NCBI Taxonomy" id="2569539"/>
    <lineage>
        <taxon>Bacteria</taxon>
        <taxon>Pseudomonadati</taxon>
        <taxon>Pseudomonadota</taxon>
        <taxon>Gammaproteobacteria</taxon>
        <taxon>Alteromonadales</taxon>
        <taxon>Ferrimonadaceae</taxon>
        <taxon>Ferrimonas</taxon>
    </lineage>
</organism>
<comment type="similarity">
    <text evidence="2">Belongs to the UPF0283 family.</text>
</comment>
<evidence type="ECO:0000256" key="3">
    <source>
        <dbReference type="ARBA" id="ARBA00022475"/>
    </source>
</evidence>
<comment type="subcellular location">
    <subcellularLocation>
        <location evidence="1">Cell inner membrane</location>
        <topology evidence="1">Multi-pass membrane protein</topology>
    </subcellularLocation>
</comment>
<keyword evidence="10" id="KW-1185">Reference proteome</keyword>
<evidence type="ECO:0000256" key="4">
    <source>
        <dbReference type="ARBA" id="ARBA00022519"/>
    </source>
</evidence>
<comment type="caution">
    <text evidence="9">The sequence shown here is derived from an EMBL/GenBank/DDBJ whole genome shotgun (WGS) entry which is preliminary data.</text>
</comment>
<evidence type="ECO:0000256" key="6">
    <source>
        <dbReference type="ARBA" id="ARBA00022989"/>
    </source>
</evidence>
<dbReference type="EMBL" id="SWCJ01000020">
    <property type="protein sequence ID" value="TKB50853.1"/>
    <property type="molecule type" value="Genomic_DNA"/>
</dbReference>
<evidence type="ECO:0000313" key="10">
    <source>
        <dbReference type="Proteomes" id="UP000305675"/>
    </source>
</evidence>
<dbReference type="NCBIfam" id="TIGR01620">
    <property type="entry name" value="hyp_HI0043"/>
    <property type="match status" value="1"/>
</dbReference>
<dbReference type="Pfam" id="PF05128">
    <property type="entry name" value="DUF697"/>
    <property type="match status" value="1"/>
</dbReference>
<dbReference type="AlphaFoldDB" id="A0A4U1BID2"/>
<keyword evidence="6 8" id="KW-1133">Transmembrane helix</keyword>
<dbReference type="InterPro" id="IPR021147">
    <property type="entry name" value="DUF697"/>
</dbReference>
<evidence type="ECO:0000256" key="1">
    <source>
        <dbReference type="ARBA" id="ARBA00004429"/>
    </source>
</evidence>
<feature type="transmembrane region" description="Helical" evidence="8">
    <location>
        <begin position="71"/>
        <end position="91"/>
    </location>
</feature>
<dbReference type="PANTHER" id="PTHR39342">
    <property type="entry name" value="UPF0283 MEMBRANE PROTEIN YCJF"/>
    <property type="match status" value="1"/>
</dbReference>
<dbReference type="InterPro" id="IPR006507">
    <property type="entry name" value="UPF0283"/>
</dbReference>
<evidence type="ECO:0000313" key="9">
    <source>
        <dbReference type="EMBL" id="TKB50853.1"/>
    </source>
</evidence>